<evidence type="ECO:0000256" key="2">
    <source>
        <dbReference type="ARBA" id="ARBA00022801"/>
    </source>
</evidence>
<reference evidence="3 4" key="1">
    <citation type="submission" date="2018-05" db="EMBL/GenBank/DDBJ databases">
        <title>Genomic Encyclopedia of Type Strains, Phase IV (KMG-IV): sequencing the most valuable type-strain genomes for metagenomic binning, comparative biology and taxonomic classification.</title>
        <authorList>
            <person name="Goeker M."/>
        </authorList>
    </citation>
    <scope>NUCLEOTIDE SEQUENCE [LARGE SCALE GENOMIC DNA]</scope>
    <source>
        <strain evidence="3 4">DSM 566</strain>
    </source>
</reference>
<name>A0A318H7T4_9BURK</name>
<organism evidence="3 4">
    <name type="scientific">Sphaerotilus hippei</name>
    <dbReference type="NCBI Taxonomy" id="744406"/>
    <lineage>
        <taxon>Bacteria</taxon>
        <taxon>Pseudomonadati</taxon>
        <taxon>Pseudomonadota</taxon>
        <taxon>Betaproteobacteria</taxon>
        <taxon>Burkholderiales</taxon>
        <taxon>Sphaerotilaceae</taxon>
        <taxon>Sphaerotilus</taxon>
    </lineage>
</organism>
<dbReference type="Pfam" id="PF00545">
    <property type="entry name" value="Ribonuclease"/>
    <property type="match status" value="1"/>
</dbReference>
<evidence type="ECO:0000313" key="4">
    <source>
        <dbReference type="Proteomes" id="UP000247811"/>
    </source>
</evidence>
<dbReference type="RefSeq" id="WP_110400767.1">
    <property type="nucleotide sequence ID" value="NZ_QJJS01000008.1"/>
</dbReference>
<dbReference type="SUPFAM" id="SSF53933">
    <property type="entry name" value="Microbial ribonucleases"/>
    <property type="match status" value="1"/>
</dbReference>
<gene>
    <name evidence="3" type="ORF">C7444_10876</name>
</gene>
<proteinExistence type="predicted"/>
<dbReference type="OrthoDB" id="5326845at2"/>
<keyword evidence="1" id="KW-0540">Nuclease</keyword>
<sequence length="144" mass="16464">MNKWIALSTRHTGGRFLWPGQWLQLFVLVVLFWLAAGTVQAREESQPLDAVALSALPVEAQRTHELILAGGPFPYRDKDGSVFGNRERLLPKQRRGYYLEYTVKTPRSRDRGARRIVCGGRQATAPDICYYTQDHYASFRRIAP</sequence>
<evidence type="ECO:0000313" key="3">
    <source>
        <dbReference type="EMBL" id="PXW95817.1"/>
    </source>
</evidence>
<keyword evidence="4" id="KW-1185">Reference proteome</keyword>
<dbReference type="InterPro" id="IPR000026">
    <property type="entry name" value="N1-like"/>
</dbReference>
<keyword evidence="2" id="KW-0378">Hydrolase</keyword>
<evidence type="ECO:0000256" key="1">
    <source>
        <dbReference type="ARBA" id="ARBA00022722"/>
    </source>
</evidence>
<dbReference type="AlphaFoldDB" id="A0A318H7T4"/>
<dbReference type="InterPro" id="IPR016191">
    <property type="entry name" value="Ribonuclease/ribotoxin"/>
</dbReference>
<dbReference type="CDD" id="cd00607">
    <property type="entry name" value="RNase_Sa"/>
    <property type="match status" value="1"/>
</dbReference>
<accession>A0A318H7T4</accession>
<dbReference type="GO" id="GO:0003723">
    <property type="term" value="F:RNA binding"/>
    <property type="evidence" value="ECO:0007669"/>
    <property type="project" value="InterPro"/>
</dbReference>
<comment type="caution">
    <text evidence="3">The sequence shown here is derived from an EMBL/GenBank/DDBJ whole genome shotgun (WGS) entry which is preliminary data.</text>
</comment>
<dbReference type="GO" id="GO:0016787">
    <property type="term" value="F:hydrolase activity"/>
    <property type="evidence" value="ECO:0007669"/>
    <property type="project" value="UniProtKB-KW"/>
</dbReference>
<protein>
    <submittedName>
        <fullName evidence="3">Ribonuclease T1</fullName>
    </submittedName>
</protein>
<dbReference type="GO" id="GO:0004521">
    <property type="term" value="F:RNA endonuclease activity"/>
    <property type="evidence" value="ECO:0007669"/>
    <property type="project" value="InterPro"/>
</dbReference>
<dbReference type="Gene3D" id="3.10.450.30">
    <property type="entry name" value="Microbial ribonucleases"/>
    <property type="match status" value="1"/>
</dbReference>
<dbReference type="Proteomes" id="UP000247811">
    <property type="component" value="Unassembled WGS sequence"/>
</dbReference>
<dbReference type="EMBL" id="QJJS01000008">
    <property type="protein sequence ID" value="PXW95817.1"/>
    <property type="molecule type" value="Genomic_DNA"/>
</dbReference>